<keyword evidence="1" id="KW-0472">Membrane</keyword>
<feature type="transmembrane region" description="Helical" evidence="1">
    <location>
        <begin position="12"/>
        <end position="34"/>
    </location>
</feature>
<dbReference type="RefSeq" id="WP_183345395.1">
    <property type="nucleotide sequence ID" value="NZ_JACHNU010000009.1"/>
</dbReference>
<protein>
    <recommendedName>
        <fullName evidence="4">YrhK domain-containing protein</fullName>
    </recommendedName>
</protein>
<evidence type="ECO:0000313" key="2">
    <source>
        <dbReference type="EMBL" id="MBB4664931.1"/>
    </source>
</evidence>
<keyword evidence="3" id="KW-1185">Reference proteome</keyword>
<feature type="transmembrane region" description="Helical" evidence="1">
    <location>
        <begin position="130"/>
        <end position="154"/>
    </location>
</feature>
<keyword evidence="1" id="KW-0812">Transmembrane</keyword>
<organism evidence="2 3">
    <name type="scientific">Conexibacter arvalis</name>
    <dbReference type="NCBI Taxonomy" id="912552"/>
    <lineage>
        <taxon>Bacteria</taxon>
        <taxon>Bacillati</taxon>
        <taxon>Actinomycetota</taxon>
        <taxon>Thermoleophilia</taxon>
        <taxon>Solirubrobacterales</taxon>
        <taxon>Conexibacteraceae</taxon>
        <taxon>Conexibacter</taxon>
    </lineage>
</organism>
<sequence length="233" mass="24735">MPRAPGRRSPQWWTGVLFAVGSLCFLVAALASLWSSAPRSAIGVTFFAGSLCFTAAALLQHGTAIRDARGPLPPPATLRHPSLWPHRHVDVLATFVQLVGTVLFNVNTLLAMEDHLTARQADLRVWAPDAIGSVCFLIASQLAFCGTCRAWFAVRAHERDWWIAAVNLLGSIAFGIAAVASLVLPSGDAVSATLSNATTAAGAACFLVGALLLLPHEPRSQGQKVRVPRAERA</sequence>
<feature type="transmembrane region" description="Helical" evidence="1">
    <location>
        <begin position="161"/>
        <end position="184"/>
    </location>
</feature>
<evidence type="ECO:0008006" key="4">
    <source>
        <dbReference type="Google" id="ProtNLM"/>
    </source>
</evidence>
<gene>
    <name evidence="2" type="ORF">BDZ31_004549</name>
</gene>
<evidence type="ECO:0000256" key="1">
    <source>
        <dbReference type="SAM" id="Phobius"/>
    </source>
</evidence>
<feature type="transmembrane region" description="Helical" evidence="1">
    <location>
        <begin position="89"/>
        <end position="110"/>
    </location>
</feature>
<accession>A0A840IL28</accession>
<feature type="transmembrane region" description="Helical" evidence="1">
    <location>
        <begin position="190"/>
        <end position="214"/>
    </location>
</feature>
<dbReference type="Proteomes" id="UP000585272">
    <property type="component" value="Unassembled WGS sequence"/>
</dbReference>
<dbReference type="AlphaFoldDB" id="A0A840IL28"/>
<dbReference type="EMBL" id="JACHNU010000009">
    <property type="protein sequence ID" value="MBB4664931.1"/>
    <property type="molecule type" value="Genomic_DNA"/>
</dbReference>
<proteinExistence type="predicted"/>
<comment type="caution">
    <text evidence="2">The sequence shown here is derived from an EMBL/GenBank/DDBJ whole genome shotgun (WGS) entry which is preliminary data.</text>
</comment>
<name>A0A840IL28_9ACTN</name>
<reference evidence="2 3" key="1">
    <citation type="submission" date="2020-08" db="EMBL/GenBank/DDBJ databases">
        <title>Genomic Encyclopedia of Archaeal and Bacterial Type Strains, Phase II (KMG-II): from individual species to whole genera.</title>
        <authorList>
            <person name="Goeker M."/>
        </authorList>
    </citation>
    <scope>NUCLEOTIDE SEQUENCE [LARGE SCALE GENOMIC DNA]</scope>
    <source>
        <strain evidence="2 3">DSM 23288</strain>
    </source>
</reference>
<keyword evidence="1" id="KW-1133">Transmembrane helix</keyword>
<feature type="transmembrane region" description="Helical" evidence="1">
    <location>
        <begin position="40"/>
        <end position="59"/>
    </location>
</feature>
<evidence type="ECO:0000313" key="3">
    <source>
        <dbReference type="Proteomes" id="UP000585272"/>
    </source>
</evidence>